<gene>
    <name evidence="3" type="primary">K7_03101</name>
    <name evidence="3" type="ORF">SYK7_031011</name>
</gene>
<feature type="compositionally biased region" description="Basic residues" evidence="1">
    <location>
        <begin position="1"/>
        <end position="10"/>
    </location>
</feature>
<accession>G2WF75</accession>
<keyword evidence="2" id="KW-0472">Membrane</keyword>
<evidence type="ECO:0000256" key="2">
    <source>
        <dbReference type="SAM" id="Phobius"/>
    </source>
</evidence>
<evidence type="ECO:0000313" key="3">
    <source>
        <dbReference type="EMBL" id="GAA23718.1"/>
    </source>
</evidence>
<dbReference type="HOGENOM" id="CLU_3175729_0_0_1"/>
<keyword evidence="2" id="KW-1133">Transmembrane helix</keyword>
<keyword evidence="2" id="KW-0812">Transmembrane</keyword>
<feature type="transmembrane region" description="Helical" evidence="2">
    <location>
        <begin position="21"/>
        <end position="43"/>
    </location>
</feature>
<dbReference type="EMBL" id="DG000044">
    <property type="protein sequence ID" value="GAA23718.1"/>
    <property type="molecule type" value="Genomic_DNA"/>
</dbReference>
<reference evidence="3 4" key="1">
    <citation type="journal article" date="2011" name="DNA Res.">
        <title>Whole-genome sequencing of sake yeast Saccharomyces cerevisiae Kyokai no. 7.</title>
        <authorList>
            <person name="Akao T."/>
            <person name="Yashiro I."/>
            <person name="Hosoyama A."/>
            <person name="Kitagaki H."/>
            <person name="Horikawa H."/>
            <person name="Watanabe D."/>
            <person name="Akada R."/>
            <person name="Ando Y."/>
            <person name="Harashima S."/>
            <person name="Inoue T."/>
            <person name="Inoue Y."/>
            <person name="Kajiwara S."/>
            <person name="Kitamoto K."/>
            <person name="Kitamoto N."/>
            <person name="Kobayashi O."/>
            <person name="Kuhara S."/>
            <person name="Masubuchi T."/>
            <person name="Mizoguchi H."/>
            <person name="Nakao Y."/>
            <person name="Nakazato A."/>
            <person name="Namise M."/>
            <person name="Oba T."/>
            <person name="Ogata T."/>
            <person name="Ohta A."/>
            <person name="Sato M."/>
            <person name="Shibasaki S."/>
            <person name="Takatsume Y."/>
            <person name="Tanimoto S."/>
            <person name="Tsuboi H."/>
            <person name="Nishimura A."/>
            <person name="Yoda K."/>
            <person name="Ishikawa T."/>
            <person name="Iwashita K."/>
            <person name="Fujita N."/>
            <person name="Shimoi H."/>
        </authorList>
    </citation>
    <scope>NUCLEOTIDE SEQUENCE [LARGE SCALE GENOMIC DNA]</scope>
    <source>
        <strain evidence="4">Kyokai no. 7 / NBRC 101557</strain>
    </source>
</reference>
<comment type="caution">
    <text evidence="3">The sequence shown here is derived from an EMBL/GenBank/DDBJ whole genome shotgun (WGS) entry which is preliminary data.</text>
</comment>
<evidence type="ECO:0000313" key="4">
    <source>
        <dbReference type="Proteomes" id="UP000001608"/>
    </source>
</evidence>
<dbReference type="Proteomes" id="UP000001608">
    <property type="component" value="Chromosome 8"/>
</dbReference>
<name>G2WF75_YEASK</name>
<protein>
    <submittedName>
        <fullName evidence="3">K7_03101p</fullName>
    </submittedName>
</protein>
<dbReference type="AlphaFoldDB" id="G2WF75"/>
<sequence length="47" mass="5514">MHRKKRKKEKKRTEKDNTTNLPPLFLFPCSLSLPTLLAPVHYIPLPD</sequence>
<proteinExistence type="predicted"/>
<feature type="region of interest" description="Disordered" evidence="1">
    <location>
        <begin position="1"/>
        <end position="20"/>
    </location>
</feature>
<evidence type="ECO:0000256" key="1">
    <source>
        <dbReference type="SAM" id="MobiDB-lite"/>
    </source>
</evidence>
<organism evidence="3 4">
    <name type="scientific">Saccharomyces cerevisiae (strain Kyokai no. 7 / NBRC 101557)</name>
    <name type="common">Baker's yeast</name>
    <dbReference type="NCBI Taxonomy" id="721032"/>
    <lineage>
        <taxon>Eukaryota</taxon>
        <taxon>Fungi</taxon>
        <taxon>Dikarya</taxon>
        <taxon>Ascomycota</taxon>
        <taxon>Saccharomycotina</taxon>
        <taxon>Saccharomycetes</taxon>
        <taxon>Saccharomycetales</taxon>
        <taxon>Saccharomycetaceae</taxon>
        <taxon>Saccharomyces</taxon>
    </lineage>
</organism>